<reference evidence="2" key="1">
    <citation type="submission" date="2016-09" db="EMBL/GenBank/DDBJ databases">
        <authorList>
            <person name="Varghese N."/>
            <person name="Submissions S."/>
        </authorList>
    </citation>
    <scope>NUCLEOTIDE SEQUENCE [LARGE SCALE GENOMIC DNA]</scope>
    <source>
        <strain evidence="2">TNe-862</strain>
    </source>
</reference>
<dbReference type="Proteomes" id="UP000198908">
    <property type="component" value="Unassembled WGS sequence"/>
</dbReference>
<dbReference type="OrthoDB" id="9031885at2"/>
<protein>
    <submittedName>
        <fullName evidence="1">Uncharacterized protein</fullName>
    </submittedName>
</protein>
<accession>A0A1G6GJ96</accession>
<evidence type="ECO:0000313" key="1">
    <source>
        <dbReference type="EMBL" id="SDB82081.1"/>
    </source>
</evidence>
<keyword evidence="2" id="KW-1185">Reference proteome</keyword>
<evidence type="ECO:0000313" key="2">
    <source>
        <dbReference type="Proteomes" id="UP000198908"/>
    </source>
</evidence>
<dbReference type="AlphaFoldDB" id="A0A1G6GJ96"/>
<name>A0A1G6GJ96_9BURK</name>
<proteinExistence type="predicted"/>
<dbReference type="RefSeq" id="WP_143189145.1">
    <property type="nucleotide sequence ID" value="NZ_FMYQ01000001.1"/>
</dbReference>
<sequence length="159" mass="17434">MGHSKARKAGRKGASRSKLLPLPASMVQAISLQNHLALEALRSRLGESLHVTFLLRAVYLTYLLCDVSESRWEIPVLHEAEAALCRCNQRELADSEIDALKIVLTLHDGQLQSVSVHLYETACAHLLNYLVKGGEPIIPASTGDVLVKEAEFSETEFSG</sequence>
<organism evidence="1 2">
    <name type="scientific">Paraburkholderia lycopersici</name>
    <dbReference type="NCBI Taxonomy" id="416944"/>
    <lineage>
        <taxon>Bacteria</taxon>
        <taxon>Pseudomonadati</taxon>
        <taxon>Pseudomonadota</taxon>
        <taxon>Betaproteobacteria</taxon>
        <taxon>Burkholderiales</taxon>
        <taxon>Burkholderiaceae</taxon>
        <taxon>Paraburkholderia</taxon>
    </lineage>
</organism>
<dbReference type="EMBL" id="FMYQ01000001">
    <property type="protein sequence ID" value="SDB82081.1"/>
    <property type="molecule type" value="Genomic_DNA"/>
</dbReference>
<gene>
    <name evidence="1" type="ORF">SAMN05421548_1012</name>
</gene>